<name>A0ABR3FPP9_9AGAR</name>
<dbReference type="Pfam" id="PF00488">
    <property type="entry name" value="MutS_V"/>
    <property type="match status" value="1"/>
</dbReference>
<dbReference type="Gene3D" id="3.40.1170.10">
    <property type="entry name" value="DNA repair protein MutS, domain I"/>
    <property type="match status" value="1"/>
</dbReference>
<keyword evidence="6" id="KW-0539">Nucleus</keyword>
<dbReference type="InterPro" id="IPR036678">
    <property type="entry name" value="MutS_con_dom_sf"/>
</dbReference>
<dbReference type="PROSITE" id="PS00486">
    <property type="entry name" value="DNA_MISMATCH_REPAIR_2"/>
    <property type="match status" value="1"/>
</dbReference>
<dbReference type="InterPro" id="IPR016151">
    <property type="entry name" value="DNA_mismatch_repair_MutS_N"/>
</dbReference>
<evidence type="ECO:0000256" key="1">
    <source>
        <dbReference type="ARBA" id="ARBA00004123"/>
    </source>
</evidence>
<dbReference type="Gene3D" id="1.10.1420.10">
    <property type="match status" value="2"/>
</dbReference>
<dbReference type="Pfam" id="PF05190">
    <property type="entry name" value="MutS_IV"/>
    <property type="match status" value="1"/>
</dbReference>
<feature type="signal peptide" evidence="7">
    <location>
        <begin position="1"/>
        <end position="20"/>
    </location>
</feature>
<dbReference type="Pfam" id="PF05188">
    <property type="entry name" value="MutS_II"/>
    <property type="match status" value="1"/>
</dbReference>
<evidence type="ECO:0000259" key="8">
    <source>
        <dbReference type="PROSITE" id="PS00486"/>
    </source>
</evidence>
<comment type="caution">
    <text evidence="9">The sequence shown here is derived from an EMBL/GenBank/DDBJ whole genome shotgun (WGS) entry which is preliminary data.</text>
</comment>
<dbReference type="EMBL" id="JBAHYK010000164">
    <property type="protein sequence ID" value="KAL0577327.1"/>
    <property type="molecule type" value="Genomic_DNA"/>
</dbReference>
<dbReference type="Gene3D" id="3.30.420.110">
    <property type="entry name" value="MutS, connector domain"/>
    <property type="match status" value="1"/>
</dbReference>
<dbReference type="SUPFAM" id="SSF48334">
    <property type="entry name" value="DNA repair protein MutS, domain III"/>
    <property type="match status" value="1"/>
</dbReference>
<protein>
    <recommendedName>
        <fullName evidence="8">DNA mismatch repair proteins mutS family domain-containing protein</fullName>
    </recommendedName>
</protein>
<dbReference type="InterPro" id="IPR036187">
    <property type="entry name" value="DNA_mismatch_repair_MutS_sf"/>
</dbReference>
<reference evidence="9 10" key="1">
    <citation type="submission" date="2024-02" db="EMBL/GenBank/DDBJ databases">
        <title>A draft genome for the cacao thread blight pathogen Marasmius crinis-equi.</title>
        <authorList>
            <person name="Cohen S.P."/>
            <person name="Baruah I.K."/>
            <person name="Amoako-Attah I."/>
            <person name="Bukari Y."/>
            <person name="Meinhardt L.W."/>
            <person name="Bailey B.A."/>
        </authorList>
    </citation>
    <scope>NUCLEOTIDE SEQUENCE [LARGE SCALE GENOMIC DNA]</scope>
    <source>
        <strain evidence="9 10">GH-76</strain>
    </source>
</reference>
<comment type="subcellular location">
    <subcellularLocation>
        <location evidence="1">Nucleus</location>
    </subcellularLocation>
</comment>
<dbReference type="InterPro" id="IPR027417">
    <property type="entry name" value="P-loop_NTPase"/>
</dbReference>
<dbReference type="PANTHER" id="PTHR11361">
    <property type="entry name" value="DNA MISMATCH REPAIR PROTEIN MUTS FAMILY MEMBER"/>
    <property type="match status" value="1"/>
</dbReference>
<feature type="domain" description="DNA mismatch repair proteins mutS family" evidence="8">
    <location>
        <begin position="1599"/>
        <end position="1615"/>
    </location>
</feature>
<dbReference type="InterPro" id="IPR000432">
    <property type="entry name" value="DNA_mismatch_repair_MutS_C"/>
</dbReference>
<dbReference type="InterPro" id="IPR043750">
    <property type="entry name" value="DUF5695"/>
</dbReference>
<evidence type="ECO:0000313" key="10">
    <source>
        <dbReference type="Proteomes" id="UP001465976"/>
    </source>
</evidence>
<keyword evidence="4" id="KW-0067">ATP-binding</keyword>
<evidence type="ECO:0000256" key="3">
    <source>
        <dbReference type="ARBA" id="ARBA00022763"/>
    </source>
</evidence>
<dbReference type="SMART" id="SM00534">
    <property type="entry name" value="MUTSac"/>
    <property type="match status" value="1"/>
</dbReference>
<organism evidence="9 10">
    <name type="scientific">Marasmius crinis-equi</name>
    <dbReference type="NCBI Taxonomy" id="585013"/>
    <lineage>
        <taxon>Eukaryota</taxon>
        <taxon>Fungi</taxon>
        <taxon>Dikarya</taxon>
        <taxon>Basidiomycota</taxon>
        <taxon>Agaricomycotina</taxon>
        <taxon>Agaricomycetes</taxon>
        <taxon>Agaricomycetidae</taxon>
        <taxon>Agaricales</taxon>
        <taxon>Marasmiineae</taxon>
        <taxon>Marasmiaceae</taxon>
        <taxon>Marasmius</taxon>
    </lineage>
</organism>
<sequence>MRLSSVGLLSLIACGQTVFAQLGLPNGFLSFSTPSFSVQLVKDSQTLYSLKPRSGGGPDFIPQDEMTKRQNNGQYHLGDITFRARKVGSTAWVSGDSAATRRPVTALSVSGNTLAAANLAPTLPSSSLLGITRRWVLDNDQLELLFDVTNTQTTAVEIGSLGAPLEFNNIFTDRTAAQTNTLCSLFDPYIGQDAGYVQVTPLLGTQPPLVVLPVGKSPMEGWRFLTESTSADPFYQSQTFEGLHEWQFHTLAYAQNEWSKVTPWNAATSVTLQPNQTRTYGLQFRLASSIRGIEQTLQAANRPVAVTIPGTILPTDQNGKLFLHAPSAVQNISVSPSGALTWATNSEATTSGWVGYTITGHTWGRARLSITYTDGTLQTVHYYVTKGATQTIADLGNFLTTSQWYTNTSDPFKRAPSVISYDREVNSVVLNDPRVWISGLEDEAGAGSWLAALMKQFAQPNSNELNKLQQFVNQTLSKTIQNSDGSVKKSIFFYQPGVFNYVYPSNVNWGNWWSWNQQAAFATDRAYDYVHVIAGYWAMYRVARNYPNLVSNTWQSYLTQAVNTVTAMTSGRVGFTNVGLMGETVIRLLLDDLKREGQSSASTVESRMRSRWQGWSTQRYPFGSEMAWDSTGQEGVYAWSRYFNDSTTATNALNSILAYQPTVPHWGYNGNARRYWDNIYGGKLQRIERQIHHYGSGLNALPLISAFQAAPTDYYLLRVGYGGLSGPLSNIDQSGFAAASFHTFPDTLRWDAYSGDYGPNFSGHTMGMGTYIVNHPDFGWQAFGGNVVSTNPVQVQVRDPVRRRVFIAPIGALLTLDAGAFSTITYNPSARTVQVAILATADGISTSGAAAAPQGRLVVSQTASVGGVGVLRPTTTLTQDAGAYVIPFSGDQTTDPGFITFFGKLPTKSPETGTLRLFHRTQGSDSWYGVYGPDALYVAQHIYHTNSVIKYLGYGGKDAGLPSVTLKTSMAQQLLREALTIKQLRVEIWEPEPGQGKKTNKFNLEKEASPGNLQAVEDMLFSDSDLTTAPVVMAIKVSSMPASAGKAKTKTIGVAFADTSVRELGVSDFVDNDLFSNTESLVIQLSVKEAIVPTGTSSGTSERDVELNKLKGVLERCGVIVTERKPSEFANKNIADDLPRLLSSTDAPEATSADASVTIPQLSLPTAPAALSALITYLSLLADPSNHKAFRIRTHDLSQYMRLDASALRALNLTEAPGNADDFMKLMPDLHRLSKRFQKVQASLQDVVRVYQVVLKLPGMIETLEGVQNEQSEYADLIGEVYLQPLKQHEESLSKYSEMVEQTLDLQEVDRHNYVIKPDFDPRLEQLAQKITEARDGLDAEHQEVGEDLNLDIVKKLHLENNPTYGYCFRVTKNDARGLAKKYIELGTNKSGVFFTTKKLKQFANDYKEYSDQYARTQSGLVKEVVNIASTYTPVLEALDHVIAHLDVILSFAHVSLNAPTPYVKPKVTMSGTGDLILQEARHPCLEVQEDVSFIPNDAEMIKGKPPPILTRKLVDKTEFQIITGPNMGGKSTYIRQVGVIALMAQTGCFVPCMEAQIPIFDSILCRVGAGDSQLKGVSTFMAEMLETATILRSATKDSLIIIDELGRGTSTYDGFGLAWAISEHIASKIHAFCLFATHFHELTALDQEIPHVKNLHVVAHVGDKTENEKQDITLLYKVEPGICDQSFGIHVAEMANFPESVVKLARQKAKELEDFGGDDKHMDEDMPVEVTNEGIEIVQELFRSWAAQKTTDGDEDVMMVDVGDDEIDVEKEMERLKRCVEELRPRIEGNPWLQSMLLQL</sequence>
<dbReference type="InterPro" id="IPR007860">
    <property type="entry name" value="DNA_mmatch_repair_MutS_con_dom"/>
</dbReference>
<dbReference type="Pfam" id="PF01624">
    <property type="entry name" value="MutS_I"/>
    <property type="match status" value="1"/>
</dbReference>
<dbReference type="PANTHER" id="PTHR11361:SF35">
    <property type="entry name" value="DNA MISMATCH REPAIR PROTEIN MSH2"/>
    <property type="match status" value="1"/>
</dbReference>
<dbReference type="Pfam" id="PF05192">
    <property type="entry name" value="MutS_III"/>
    <property type="match status" value="1"/>
</dbReference>
<accession>A0ABR3FPP9</accession>
<keyword evidence="7" id="KW-0732">Signal</keyword>
<keyword evidence="5" id="KW-0238">DNA-binding</keyword>
<evidence type="ECO:0000256" key="7">
    <source>
        <dbReference type="SAM" id="SignalP"/>
    </source>
</evidence>
<keyword evidence="3" id="KW-0227">DNA damage</keyword>
<evidence type="ECO:0000256" key="2">
    <source>
        <dbReference type="ARBA" id="ARBA00022741"/>
    </source>
</evidence>
<evidence type="ECO:0000256" key="5">
    <source>
        <dbReference type="ARBA" id="ARBA00023125"/>
    </source>
</evidence>
<dbReference type="Proteomes" id="UP001465976">
    <property type="component" value="Unassembled WGS sequence"/>
</dbReference>
<keyword evidence="10" id="KW-1185">Reference proteome</keyword>
<evidence type="ECO:0000256" key="6">
    <source>
        <dbReference type="ARBA" id="ARBA00023242"/>
    </source>
</evidence>
<proteinExistence type="predicted"/>
<dbReference type="InterPro" id="IPR007695">
    <property type="entry name" value="DNA_mismatch_repair_MutS-lik_N"/>
</dbReference>
<evidence type="ECO:0000256" key="4">
    <source>
        <dbReference type="ARBA" id="ARBA00022840"/>
    </source>
</evidence>
<dbReference type="SMART" id="SM00533">
    <property type="entry name" value="MUTSd"/>
    <property type="match status" value="1"/>
</dbReference>
<dbReference type="CDD" id="cd03285">
    <property type="entry name" value="ABC_MSH2_euk"/>
    <property type="match status" value="1"/>
</dbReference>
<evidence type="ECO:0000313" key="9">
    <source>
        <dbReference type="EMBL" id="KAL0577327.1"/>
    </source>
</evidence>
<keyword evidence="2" id="KW-0547">Nucleotide-binding</keyword>
<dbReference type="Pfam" id="PF18951">
    <property type="entry name" value="DUF5695"/>
    <property type="match status" value="1"/>
</dbReference>
<dbReference type="InterPro" id="IPR032642">
    <property type="entry name" value="Msh2_ATP-bd"/>
</dbReference>
<dbReference type="SUPFAM" id="SSF52540">
    <property type="entry name" value="P-loop containing nucleoside triphosphate hydrolases"/>
    <property type="match status" value="1"/>
</dbReference>
<feature type="chain" id="PRO_5046227637" description="DNA mismatch repair proteins mutS family domain-containing protein" evidence="7">
    <location>
        <begin position="21"/>
        <end position="1801"/>
    </location>
</feature>
<dbReference type="InterPro" id="IPR007696">
    <property type="entry name" value="DNA_mismatch_repair_MutS_core"/>
</dbReference>
<gene>
    <name evidence="9" type="ORF">V5O48_004650</name>
</gene>
<dbReference type="InterPro" id="IPR045076">
    <property type="entry name" value="MutS"/>
</dbReference>
<dbReference type="Gene3D" id="3.40.50.300">
    <property type="entry name" value="P-loop containing nucleotide triphosphate hydrolases"/>
    <property type="match status" value="1"/>
</dbReference>
<dbReference type="InterPro" id="IPR007861">
    <property type="entry name" value="DNA_mismatch_repair_MutS_clamp"/>
</dbReference>